<dbReference type="GO" id="GO:0005886">
    <property type="term" value="C:plasma membrane"/>
    <property type="evidence" value="ECO:0007669"/>
    <property type="project" value="TreeGrafter"/>
</dbReference>
<dbReference type="RefSeq" id="XP_013402279.1">
    <property type="nucleotide sequence ID" value="XM_013546825.1"/>
</dbReference>
<feature type="transmembrane region" description="Helical" evidence="1">
    <location>
        <begin position="20"/>
        <end position="40"/>
    </location>
</feature>
<dbReference type="KEGG" id="lak:106167928"/>
<dbReference type="SUPFAM" id="SSF53335">
    <property type="entry name" value="S-adenosyl-L-methionine-dependent methyltransferases"/>
    <property type="match status" value="1"/>
</dbReference>
<dbReference type="PANTHER" id="PTHR34009:SF2">
    <property type="entry name" value="PROTEIN STAR"/>
    <property type="match status" value="1"/>
</dbReference>
<dbReference type="Pfam" id="PF05050">
    <property type="entry name" value="Methyltransf_21"/>
    <property type="match status" value="1"/>
</dbReference>
<dbReference type="InterPro" id="IPR006342">
    <property type="entry name" value="FkbM_mtfrase"/>
</dbReference>
<dbReference type="OrthoDB" id="6352234at2759"/>
<keyword evidence="1" id="KW-0812">Transmembrane</keyword>
<feature type="domain" description="Methyltransferase FkbM" evidence="2">
    <location>
        <begin position="146"/>
        <end position="295"/>
    </location>
</feature>
<protein>
    <submittedName>
        <fullName evidence="4">Uncharacterized protein LOC106167928</fullName>
    </submittedName>
</protein>
<evidence type="ECO:0000313" key="3">
    <source>
        <dbReference type="Proteomes" id="UP000085678"/>
    </source>
</evidence>
<keyword evidence="1" id="KW-0472">Membrane</keyword>
<gene>
    <name evidence="4" type="primary">LOC106167928</name>
</gene>
<evidence type="ECO:0000313" key="4">
    <source>
        <dbReference type="RefSeq" id="XP_013402279.1"/>
    </source>
</evidence>
<accession>A0A1S3IXK6</accession>
<organism evidence="3 4">
    <name type="scientific">Lingula anatina</name>
    <name type="common">Brachiopod</name>
    <name type="synonym">Lingula unguis</name>
    <dbReference type="NCBI Taxonomy" id="7574"/>
    <lineage>
        <taxon>Eukaryota</taxon>
        <taxon>Metazoa</taxon>
        <taxon>Spiralia</taxon>
        <taxon>Lophotrochozoa</taxon>
        <taxon>Brachiopoda</taxon>
        <taxon>Linguliformea</taxon>
        <taxon>Lingulata</taxon>
        <taxon>Lingulida</taxon>
        <taxon>Linguloidea</taxon>
        <taxon>Lingulidae</taxon>
        <taxon>Lingula</taxon>
    </lineage>
</organism>
<dbReference type="GO" id="GO:0031902">
    <property type="term" value="C:late endosome membrane"/>
    <property type="evidence" value="ECO:0007669"/>
    <property type="project" value="TreeGrafter"/>
</dbReference>
<dbReference type="GO" id="GO:0006888">
    <property type="term" value="P:endoplasmic reticulum to Golgi vesicle-mediated transport"/>
    <property type="evidence" value="ECO:0007669"/>
    <property type="project" value="TreeGrafter"/>
</dbReference>
<dbReference type="GO" id="GO:0005794">
    <property type="term" value="C:Golgi apparatus"/>
    <property type="evidence" value="ECO:0007669"/>
    <property type="project" value="TreeGrafter"/>
</dbReference>
<dbReference type="InParanoid" id="A0A1S3IXK6"/>
<dbReference type="PANTHER" id="PTHR34009">
    <property type="entry name" value="PROTEIN STAR"/>
    <property type="match status" value="1"/>
</dbReference>
<sequence length="331" mass="37486">MYVLRCVHVLPSKIGGALKISTLVIGALLVISFLLFPDITRIVGETKPKKWVPTDYPQARQGEELGVLQGDSQLTDADMMEDLGSKRMNATDPRLLKLLREKWLLAPSKRPYHLAEPQKVHMSQVGQSKAIDKLLKQRKNGFFVEAGAADGERLSNSLFFERFRNWTGVLVEANPWDFDKLTKKHRKSNIINACLSPIPHPARMEFNYANRLGGISELGHKFPDSRGKGKGLVQCFPIHSILAALGVSHVDYFSLDVEGVEEEVLQTFPWKDIMVDVWTVEYGVFRGKGGTEEIRRKTEIRKIFQNTGVYQMIDAPRLKQDLLFARKEILA</sequence>
<dbReference type="InterPro" id="IPR029063">
    <property type="entry name" value="SAM-dependent_MTases_sf"/>
</dbReference>
<dbReference type="Gene3D" id="3.40.50.150">
    <property type="entry name" value="Vaccinia Virus protein VP39"/>
    <property type="match status" value="1"/>
</dbReference>
<keyword evidence="1" id="KW-1133">Transmembrane helix</keyword>
<keyword evidence="3" id="KW-1185">Reference proteome</keyword>
<reference evidence="4" key="1">
    <citation type="submission" date="2025-08" db="UniProtKB">
        <authorList>
            <consortium name="RefSeq"/>
        </authorList>
    </citation>
    <scope>IDENTIFICATION</scope>
    <source>
        <tissue evidence="4">Gonads</tissue>
    </source>
</reference>
<dbReference type="GeneID" id="106167928"/>
<evidence type="ECO:0000259" key="2">
    <source>
        <dbReference type="Pfam" id="PF05050"/>
    </source>
</evidence>
<name>A0A1S3IXK6_LINAN</name>
<dbReference type="AlphaFoldDB" id="A0A1S3IXK6"/>
<dbReference type="InterPro" id="IPR053202">
    <property type="entry name" value="EGF_Rcpt_Signaling_Reg"/>
</dbReference>
<evidence type="ECO:0000256" key="1">
    <source>
        <dbReference type="SAM" id="Phobius"/>
    </source>
</evidence>
<dbReference type="GO" id="GO:0016197">
    <property type="term" value="P:endosomal transport"/>
    <property type="evidence" value="ECO:0007669"/>
    <property type="project" value="TreeGrafter"/>
</dbReference>
<dbReference type="GO" id="GO:0005789">
    <property type="term" value="C:endoplasmic reticulum membrane"/>
    <property type="evidence" value="ECO:0007669"/>
    <property type="project" value="TreeGrafter"/>
</dbReference>
<proteinExistence type="predicted"/>
<dbReference type="Proteomes" id="UP000085678">
    <property type="component" value="Unplaced"/>
</dbReference>